<evidence type="ECO:0000313" key="1">
    <source>
        <dbReference type="EnsemblPlants" id="QL06p009133:mrna"/>
    </source>
</evidence>
<name>A0A7N2LXQ9_QUELO</name>
<dbReference type="Proteomes" id="UP000594261">
    <property type="component" value="Chromosome 6"/>
</dbReference>
<keyword evidence="2" id="KW-1185">Reference proteome</keyword>
<dbReference type="OMA" id="ISKEVAW"/>
<sequence>MPTYIACTMSQWGQKLSPGRARQVVAVKKLHPLHDGETNNHKTFISEIHALTEIRHQNKVFVYIHNTHFWYMSSWKEEAW</sequence>
<dbReference type="EMBL" id="LRBV02000006">
    <property type="status" value="NOT_ANNOTATED_CDS"/>
    <property type="molecule type" value="Genomic_DNA"/>
</dbReference>
<accession>A0A7N2LXQ9</accession>
<reference evidence="1 2" key="1">
    <citation type="journal article" date="2016" name="G3 (Bethesda)">
        <title>First Draft Assembly and Annotation of the Genome of a California Endemic Oak Quercus lobata Nee (Fagaceae).</title>
        <authorList>
            <person name="Sork V.L."/>
            <person name="Fitz-Gibbon S.T."/>
            <person name="Puiu D."/>
            <person name="Crepeau M."/>
            <person name="Gugger P.F."/>
            <person name="Sherman R."/>
            <person name="Stevens K."/>
            <person name="Langley C.H."/>
            <person name="Pellegrini M."/>
            <person name="Salzberg S.L."/>
        </authorList>
    </citation>
    <scope>NUCLEOTIDE SEQUENCE [LARGE SCALE GENOMIC DNA]</scope>
    <source>
        <strain evidence="1 2">cv. SW786</strain>
    </source>
</reference>
<reference evidence="1" key="2">
    <citation type="submission" date="2021-01" db="UniProtKB">
        <authorList>
            <consortium name="EnsemblPlants"/>
        </authorList>
    </citation>
    <scope>IDENTIFICATION</scope>
</reference>
<dbReference type="Gramene" id="QL06p009133:mrna">
    <property type="protein sequence ID" value="QL06p009133:mrna"/>
    <property type="gene ID" value="QL06p009133"/>
</dbReference>
<proteinExistence type="predicted"/>
<protein>
    <recommendedName>
        <fullName evidence="3">Protein kinase domain-containing protein</fullName>
    </recommendedName>
</protein>
<organism evidence="1 2">
    <name type="scientific">Quercus lobata</name>
    <name type="common">Valley oak</name>
    <dbReference type="NCBI Taxonomy" id="97700"/>
    <lineage>
        <taxon>Eukaryota</taxon>
        <taxon>Viridiplantae</taxon>
        <taxon>Streptophyta</taxon>
        <taxon>Embryophyta</taxon>
        <taxon>Tracheophyta</taxon>
        <taxon>Spermatophyta</taxon>
        <taxon>Magnoliopsida</taxon>
        <taxon>eudicotyledons</taxon>
        <taxon>Gunneridae</taxon>
        <taxon>Pentapetalae</taxon>
        <taxon>rosids</taxon>
        <taxon>fabids</taxon>
        <taxon>Fagales</taxon>
        <taxon>Fagaceae</taxon>
        <taxon>Quercus</taxon>
    </lineage>
</organism>
<dbReference type="AlphaFoldDB" id="A0A7N2LXQ9"/>
<evidence type="ECO:0008006" key="3">
    <source>
        <dbReference type="Google" id="ProtNLM"/>
    </source>
</evidence>
<dbReference type="EnsemblPlants" id="QL06p009133:mrna">
    <property type="protein sequence ID" value="QL06p009133:mrna"/>
    <property type="gene ID" value="QL06p009133"/>
</dbReference>
<dbReference type="InParanoid" id="A0A7N2LXQ9"/>
<dbReference type="Gene3D" id="3.30.200.20">
    <property type="entry name" value="Phosphorylase Kinase, domain 1"/>
    <property type="match status" value="1"/>
</dbReference>
<evidence type="ECO:0000313" key="2">
    <source>
        <dbReference type="Proteomes" id="UP000594261"/>
    </source>
</evidence>